<feature type="domain" description="GGDEF" evidence="15">
    <location>
        <begin position="149"/>
        <end position="279"/>
    </location>
</feature>
<dbReference type="GO" id="GO:0016301">
    <property type="term" value="F:kinase activity"/>
    <property type="evidence" value="ECO:0007669"/>
    <property type="project" value="UniProtKB-KW"/>
</dbReference>
<dbReference type="Proteomes" id="UP000664654">
    <property type="component" value="Unassembled WGS sequence"/>
</dbReference>
<evidence type="ECO:0000256" key="4">
    <source>
        <dbReference type="ARBA" id="ARBA00022553"/>
    </source>
</evidence>
<dbReference type="AlphaFoldDB" id="A0A939IQP5"/>
<keyword evidence="11" id="KW-0902">Two-component regulatory system</keyword>
<dbReference type="Gene3D" id="1.20.120.620">
    <property type="entry name" value="Backbone structure of the membrane domain of e. Coli histidine kinase receptor kdpd"/>
    <property type="match status" value="1"/>
</dbReference>
<keyword evidence="8" id="KW-0418">Kinase</keyword>
<dbReference type="PANTHER" id="PTHR45138:SF9">
    <property type="entry name" value="DIGUANYLATE CYCLASE DGCM-RELATED"/>
    <property type="match status" value="1"/>
</dbReference>
<dbReference type="NCBIfam" id="TIGR00254">
    <property type="entry name" value="GGDEF"/>
    <property type="match status" value="1"/>
</dbReference>
<keyword evidence="6 14" id="KW-0812">Transmembrane</keyword>
<evidence type="ECO:0000256" key="13">
    <source>
        <dbReference type="ARBA" id="ARBA00034247"/>
    </source>
</evidence>
<dbReference type="InterPro" id="IPR029787">
    <property type="entry name" value="Nucleotide_cyclase"/>
</dbReference>
<feature type="transmembrane region" description="Helical" evidence="14">
    <location>
        <begin position="88"/>
        <end position="108"/>
    </location>
</feature>
<dbReference type="EMBL" id="JAFKCV010000002">
    <property type="protein sequence ID" value="MBN7824656.1"/>
    <property type="molecule type" value="Genomic_DNA"/>
</dbReference>
<comment type="subcellular location">
    <subcellularLocation>
        <location evidence="2">Membrane</location>
        <topology evidence="2">Multi-pass membrane protein</topology>
    </subcellularLocation>
</comment>
<dbReference type="Pfam" id="PF00990">
    <property type="entry name" value="GGDEF"/>
    <property type="match status" value="1"/>
</dbReference>
<dbReference type="RefSeq" id="WP_206572752.1">
    <property type="nucleotide sequence ID" value="NZ_JAFKCV010000002.1"/>
</dbReference>
<evidence type="ECO:0000256" key="10">
    <source>
        <dbReference type="ARBA" id="ARBA00022989"/>
    </source>
</evidence>
<dbReference type="Gene3D" id="3.30.70.270">
    <property type="match status" value="1"/>
</dbReference>
<dbReference type="SUPFAM" id="SSF55073">
    <property type="entry name" value="Nucleotide cyclase"/>
    <property type="match status" value="1"/>
</dbReference>
<evidence type="ECO:0000256" key="14">
    <source>
        <dbReference type="SAM" id="Phobius"/>
    </source>
</evidence>
<dbReference type="GO" id="GO:0052621">
    <property type="term" value="F:diguanylate cyclase activity"/>
    <property type="evidence" value="ECO:0007669"/>
    <property type="project" value="UniProtKB-EC"/>
</dbReference>
<evidence type="ECO:0000256" key="8">
    <source>
        <dbReference type="ARBA" id="ARBA00022777"/>
    </source>
</evidence>
<organism evidence="16 17">
    <name type="scientific">Bowmanella dokdonensis</name>
    <dbReference type="NCBI Taxonomy" id="751969"/>
    <lineage>
        <taxon>Bacteria</taxon>
        <taxon>Pseudomonadati</taxon>
        <taxon>Pseudomonadota</taxon>
        <taxon>Gammaproteobacteria</taxon>
        <taxon>Alteromonadales</taxon>
        <taxon>Alteromonadaceae</taxon>
        <taxon>Bowmanella</taxon>
    </lineage>
</organism>
<dbReference type="Pfam" id="PF13493">
    <property type="entry name" value="DUF4118"/>
    <property type="match status" value="1"/>
</dbReference>
<dbReference type="PROSITE" id="PS50887">
    <property type="entry name" value="GGDEF"/>
    <property type="match status" value="1"/>
</dbReference>
<accession>A0A939IQP5</accession>
<dbReference type="SMART" id="SM00267">
    <property type="entry name" value="GGDEF"/>
    <property type="match status" value="1"/>
</dbReference>
<keyword evidence="5" id="KW-0808">Transferase</keyword>
<proteinExistence type="predicted"/>
<keyword evidence="4" id="KW-0597">Phosphoprotein</keyword>
<gene>
    <name evidence="16" type="ORF">J0A66_05385</name>
</gene>
<dbReference type="FunFam" id="3.30.70.270:FF:000001">
    <property type="entry name" value="Diguanylate cyclase domain protein"/>
    <property type="match status" value="1"/>
</dbReference>
<dbReference type="InterPro" id="IPR038318">
    <property type="entry name" value="KdpD_sf"/>
</dbReference>
<evidence type="ECO:0000256" key="11">
    <source>
        <dbReference type="ARBA" id="ARBA00023012"/>
    </source>
</evidence>
<evidence type="ECO:0000256" key="2">
    <source>
        <dbReference type="ARBA" id="ARBA00004141"/>
    </source>
</evidence>
<comment type="catalytic activity">
    <reaction evidence="13">
        <text>2 GTP = 3',3'-c-di-GMP + 2 diphosphate</text>
        <dbReference type="Rhea" id="RHEA:24898"/>
        <dbReference type="ChEBI" id="CHEBI:33019"/>
        <dbReference type="ChEBI" id="CHEBI:37565"/>
        <dbReference type="ChEBI" id="CHEBI:58805"/>
        <dbReference type="EC" id="2.7.7.65"/>
    </reaction>
</comment>
<evidence type="ECO:0000259" key="15">
    <source>
        <dbReference type="PROSITE" id="PS50887"/>
    </source>
</evidence>
<dbReference type="GO" id="GO:0016020">
    <property type="term" value="C:membrane"/>
    <property type="evidence" value="ECO:0007669"/>
    <property type="project" value="UniProtKB-SubCell"/>
</dbReference>
<evidence type="ECO:0000256" key="7">
    <source>
        <dbReference type="ARBA" id="ARBA00022741"/>
    </source>
</evidence>
<comment type="cofactor">
    <cofactor evidence="1">
        <name>Mg(2+)</name>
        <dbReference type="ChEBI" id="CHEBI:18420"/>
    </cofactor>
</comment>
<feature type="transmembrane region" description="Helical" evidence="14">
    <location>
        <begin position="12"/>
        <end position="31"/>
    </location>
</feature>
<evidence type="ECO:0000256" key="3">
    <source>
        <dbReference type="ARBA" id="ARBA00012528"/>
    </source>
</evidence>
<evidence type="ECO:0000256" key="1">
    <source>
        <dbReference type="ARBA" id="ARBA00001946"/>
    </source>
</evidence>
<dbReference type="EC" id="2.7.7.65" evidence="3"/>
<sequence length="282" mass="31386">MRLLPFLERNKGLFWAVVAFILVAGVGLLDIVTGYELAFSLFYLLPVSLAAWFVGKRFGLATSVVSALAWGMADLLSEQPYSHPAILYWNTTIRFGVFLITALLMSSLRQALEREQELSRVDNLTGAVNRRFFAELLQMELDRSQRSKHPLTLAYIDLDNFKAINDRLGHAAGDQLLATTVRQVKGQLRKTDILARLGGDEFAILLPETHMEAAKLVISDVQAHFLNEMHRNNWPVTLSIGVLTCTKIPATTDELLNQADALMYAAKNQGKNAVCYAVYAGD</sequence>
<keyword evidence="7" id="KW-0547">Nucleotide-binding</keyword>
<comment type="caution">
    <text evidence="16">The sequence shown here is derived from an EMBL/GenBank/DDBJ whole genome shotgun (WGS) entry which is preliminary data.</text>
</comment>
<evidence type="ECO:0000313" key="17">
    <source>
        <dbReference type="Proteomes" id="UP000664654"/>
    </source>
</evidence>
<dbReference type="GO" id="GO:0005524">
    <property type="term" value="F:ATP binding"/>
    <property type="evidence" value="ECO:0007669"/>
    <property type="project" value="UniProtKB-KW"/>
</dbReference>
<evidence type="ECO:0000256" key="9">
    <source>
        <dbReference type="ARBA" id="ARBA00022840"/>
    </source>
</evidence>
<keyword evidence="17" id="KW-1185">Reference proteome</keyword>
<dbReference type="InterPro" id="IPR043128">
    <property type="entry name" value="Rev_trsase/Diguanyl_cyclase"/>
</dbReference>
<reference evidence="16" key="1">
    <citation type="submission" date="2021-03" db="EMBL/GenBank/DDBJ databases">
        <title>novel species isolated from a fishpond in China.</title>
        <authorList>
            <person name="Lu H."/>
            <person name="Cai Z."/>
        </authorList>
    </citation>
    <scope>NUCLEOTIDE SEQUENCE</scope>
    <source>
        <strain evidence="16">JCM 30855</strain>
    </source>
</reference>
<dbReference type="InterPro" id="IPR000160">
    <property type="entry name" value="GGDEF_dom"/>
</dbReference>
<feature type="transmembrane region" description="Helical" evidence="14">
    <location>
        <begin position="59"/>
        <end position="76"/>
    </location>
</feature>
<evidence type="ECO:0000313" key="16">
    <source>
        <dbReference type="EMBL" id="MBN7824656.1"/>
    </source>
</evidence>
<keyword evidence="12 14" id="KW-0472">Membrane</keyword>
<evidence type="ECO:0000256" key="5">
    <source>
        <dbReference type="ARBA" id="ARBA00022679"/>
    </source>
</evidence>
<keyword evidence="9" id="KW-0067">ATP-binding</keyword>
<dbReference type="GO" id="GO:0000160">
    <property type="term" value="P:phosphorelay signal transduction system"/>
    <property type="evidence" value="ECO:0007669"/>
    <property type="project" value="UniProtKB-KW"/>
</dbReference>
<protein>
    <recommendedName>
        <fullName evidence="3">diguanylate cyclase</fullName>
        <ecNumber evidence="3">2.7.7.65</ecNumber>
    </recommendedName>
</protein>
<dbReference type="InterPro" id="IPR025201">
    <property type="entry name" value="KdpD_TM"/>
</dbReference>
<evidence type="ECO:0000256" key="6">
    <source>
        <dbReference type="ARBA" id="ARBA00022692"/>
    </source>
</evidence>
<dbReference type="PANTHER" id="PTHR45138">
    <property type="entry name" value="REGULATORY COMPONENTS OF SENSORY TRANSDUCTION SYSTEM"/>
    <property type="match status" value="1"/>
</dbReference>
<dbReference type="InterPro" id="IPR050469">
    <property type="entry name" value="Diguanylate_Cyclase"/>
</dbReference>
<dbReference type="CDD" id="cd01949">
    <property type="entry name" value="GGDEF"/>
    <property type="match status" value="1"/>
</dbReference>
<name>A0A939IQP5_9ALTE</name>
<keyword evidence="10 14" id="KW-1133">Transmembrane helix</keyword>
<evidence type="ECO:0000256" key="12">
    <source>
        <dbReference type="ARBA" id="ARBA00023136"/>
    </source>
</evidence>